<dbReference type="Pfam" id="PF03992">
    <property type="entry name" value="ABM"/>
    <property type="match status" value="1"/>
</dbReference>
<evidence type="ECO:0000313" key="3">
    <source>
        <dbReference type="Proteomes" id="UP001303760"/>
    </source>
</evidence>
<organism evidence="2 3">
    <name type="scientific">Achaetomium macrosporum</name>
    <dbReference type="NCBI Taxonomy" id="79813"/>
    <lineage>
        <taxon>Eukaryota</taxon>
        <taxon>Fungi</taxon>
        <taxon>Dikarya</taxon>
        <taxon>Ascomycota</taxon>
        <taxon>Pezizomycotina</taxon>
        <taxon>Sordariomycetes</taxon>
        <taxon>Sordariomycetidae</taxon>
        <taxon>Sordariales</taxon>
        <taxon>Chaetomiaceae</taxon>
        <taxon>Achaetomium</taxon>
    </lineage>
</organism>
<dbReference type="Proteomes" id="UP001303760">
    <property type="component" value="Unassembled WGS sequence"/>
</dbReference>
<dbReference type="InterPro" id="IPR011008">
    <property type="entry name" value="Dimeric_a/b-barrel"/>
</dbReference>
<dbReference type="AlphaFoldDB" id="A0AAN7CCA4"/>
<comment type="caution">
    <text evidence="2">The sequence shown here is derived from an EMBL/GenBank/DDBJ whole genome shotgun (WGS) entry which is preliminary data.</text>
</comment>
<name>A0AAN7CCA4_9PEZI</name>
<reference evidence="2" key="1">
    <citation type="journal article" date="2023" name="Mol. Phylogenet. Evol.">
        <title>Genome-scale phylogeny and comparative genomics of the fungal order Sordariales.</title>
        <authorList>
            <person name="Hensen N."/>
            <person name="Bonometti L."/>
            <person name="Westerberg I."/>
            <person name="Brannstrom I.O."/>
            <person name="Guillou S."/>
            <person name="Cros-Aarteil S."/>
            <person name="Calhoun S."/>
            <person name="Haridas S."/>
            <person name="Kuo A."/>
            <person name="Mondo S."/>
            <person name="Pangilinan J."/>
            <person name="Riley R."/>
            <person name="LaButti K."/>
            <person name="Andreopoulos B."/>
            <person name="Lipzen A."/>
            <person name="Chen C."/>
            <person name="Yan M."/>
            <person name="Daum C."/>
            <person name="Ng V."/>
            <person name="Clum A."/>
            <person name="Steindorff A."/>
            <person name="Ohm R.A."/>
            <person name="Martin F."/>
            <person name="Silar P."/>
            <person name="Natvig D.O."/>
            <person name="Lalanne C."/>
            <person name="Gautier V."/>
            <person name="Ament-Velasquez S.L."/>
            <person name="Kruys A."/>
            <person name="Hutchinson M.I."/>
            <person name="Powell A.J."/>
            <person name="Barry K."/>
            <person name="Miller A.N."/>
            <person name="Grigoriev I.V."/>
            <person name="Debuchy R."/>
            <person name="Gladieux P."/>
            <person name="Hiltunen Thoren M."/>
            <person name="Johannesson H."/>
        </authorList>
    </citation>
    <scope>NUCLEOTIDE SEQUENCE</scope>
    <source>
        <strain evidence="2">CBS 532.94</strain>
    </source>
</reference>
<dbReference type="PANTHER" id="PTHR40624:SF1">
    <property type="entry name" value="BIOSYNTHESIS MONOOXYGENASE, PUTATIVE (AFU_ORTHOLOGUE AFUA_1G12025)-RELATED"/>
    <property type="match status" value="1"/>
</dbReference>
<sequence>MPVHVLAILIPKADRIARVEEIAQGMSTDVEKNEPGTLKYQWFRAGTAEEPKIFVWEVYADEAAAETHMASPGLARFIEIEKQEGILAAPLQVLTLEHFAGFASR</sequence>
<dbReference type="EMBL" id="MU860065">
    <property type="protein sequence ID" value="KAK4239383.1"/>
    <property type="molecule type" value="Genomic_DNA"/>
</dbReference>
<dbReference type="PROSITE" id="PS51725">
    <property type="entry name" value="ABM"/>
    <property type="match status" value="1"/>
</dbReference>
<reference evidence="2" key="2">
    <citation type="submission" date="2023-05" db="EMBL/GenBank/DDBJ databases">
        <authorList>
            <consortium name="Lawrence Berkeley National Laboratory"/>
            <person name="Steindorff A."/>
            <person name="Hensen N."/>
            <person name="Bonometti L."/>
            <person name="Westerberg I."/>
            <person name="Brannstrom I.O."/>
            <person name="Guillou S."/>
            <person name="Cros-Aarteil S."/>
            <person name="Calhoun S."/>
            <person name="Haridas S."/>
            <person name="Kuo A."/>
            <person name="Mondo S."/>
            <person name="Pangilinan J."/>
            <person name="Riley R."/>
            <person name="Labutti K."/>
            <person name="Andreopoulos B."/>
            <person name="Lipzen A."/>
            <person name="Chen C."/>
            <person name="Yanf M."/>
            <person name="Daum C."/>
            <person name="Ng V."/>
            <person name="Clum A."/>
            <person name="Ohm R."/>
            <person name="Martin F."/>
            <person name="Silar P."/>
            <person name="Natvig D."/>
            <person name="Lalanne C."/>
            <person name="Gautier V."/>
            <person name="Ament-Velasquez S.L."/>
            <person name="Kruys A."/>
            <person name="Hutchinson M.I."/>
            <person name="Powell A.J."/>
            <person name="Barry K."/>
            <person name="Miller A.N."/>
            <person name="Grigoriev I.V."/>
            <person name="Debuchy R."/>
            <person name="Gladieux P."/>
            <person name="Thoren M.H."/>
            <person name="Johannesson H."/>
        </authorList>
    </citation>
    <scope>NUCLEOTIDE SEQUENCE</scope>
    <source>
        <strain evidence="2">CBS 532.94</strain>
    </source>
</reference>
<evidence type="ECO:0000313" key="2">
    <source>
        <dbReference type="EMBL" id="KAK4239383.1"/>
    </source>
</evidence>
<accession>A0AAN7CCA4</accession>
<evidence type="ECO:0000259" key="1">
    <source>
        <dbReference type="PROSITE" id="PS51725"/>
    </source>
</evidence>
<dbReference type="PANTHER" id="PTHR40624">
    <property type="entry name" value="BIOSYNTHESIS MONOOXYGENASE, PUTATIVE (AFU_ORTHOLOGUE AFUA_1G12025)-RELATED"/>
    <property type="match status" value="1"/>
</dbReference>
<dbReference type="InterPro" id="IPR007138">
    <property type="entry name" value="ABM_dom"/>
</dbReference>
<protein>
    <recommendedName>
        <fullName evidence="1">ABM domain-containing protein</fullName>
    </recommendedName>
</protein>
<dbReference type="Gene3D" id="3.30.70.100">
    <property type="match status" value="1"/>
</dbReference>
<gene>
    <name evidence="2" type="ORF">C8A03DRAFT_14228</name>
</gene>
<keyword evidence="3" id="KW-1185">Reference proteome</keyword>
<feature type="domain" description="ABM" evidence="1">
    <location>
        <begin position="3"/>
        <end position="96"/>
    </location>
</feature>
<dbReference type="SUPFAM" id="SSF54909">
    <property type="entry name" value="Dimeric alpha+beta barrel"/>
    <property type="match status" value="1"/>
</dbReference>
<proteinExistence type="predicted"/>